<evidence type="ECO:0000313" key="1">
    <source>
        <dbReference type="EMBL" id="RCH86051.1"/>
    </source>
</evidence>
<gene>
    <name evidence="1" type="ORF">CU097_000050</name>
</gene>
<organism evidence="1 2">
    <name type="scientific">Rhizopus azygosporus</name>
    <name type="common">Rhizopus microsporus var. azygosporus</name>
    <dbReference type="NCBI Taxonomy" id="86630"/>
    <lineage>
        <taxon>Eukaryota</taxon>
        <taxon>Fungi</taxon>
        <taxon>Fungi incertae sedis</taxon>
        <taxon>Mucoromycota</taxon>
        <taxon>Mucoromycotina</taxon>
        <taxon>Mucoromycetes</taxon>
        <taxon>Mucorales</taxon>
        <taxon>Mucorineae</taxon>
        <taxon>Rhizopodaceae</taxon>
        <taxon>Rhizopus</taxon>
    </lineage>
</organism>
<name>A0A367J8J3_RHIAZ</name>
<proteinExistence type="predicted"/>
<dbReference type="EMBL" id="PJQL01001951">
    <property type="protein sequence ID" value="RCH86051.1"/>
    <property type="molecule type" value="Genomic_DNA"/>
</dbReference>
<feature type="non-terminal residue" evidence="1">
    <location>
        <position position="1"/>
    </location>
</feature>
<dbReference type="Proteomes" id="UP000252139">
    <property type="component" value="Unassembled WGS sequence"/>
</dbReference>
<dbReference type="OrthoDB" id="49395at2759"/>
<accession>A0A367J8J3</accession>
<reference evidence="1 2" key="1">
    <citation type="journal article" date="2018" name="G3 (Bethesda)">
        <title>Phylogenetic and Phylogenomic Definition of Rhizopus Species.</title>
        <authorList>
            <person name="Gryganskyi A.P."/>
            <person name="Golan J."/>
            <person name="Dolatabadi S."/>
            <person name="Mondo S."/>
            <person name="Robb S."/>
            <person name="Idnurm A."/>
            <person name="Muszewska A."/>
            <person name="Steczkiewicz K."/>
            <person name="Masonjones S."/>
            <person name="Liao H.L."/>
            <person name="Gajdeczka M.T."/>
            <person name="Anike F."/>
            <person name="Vuek A."/>
            <person name="Anishchenko I.M."/>
            <person name="Voigt K."/>
            <person name="de Hoog G.S."/>
            <person name="Smith M.E."/>
            <person name="Heitman J."/>
            <person name="Vilgalys R."/>
            <person name="Stajich J.E."/>
        </authorList>
    </citation>
    <scope>NUCLEOTIDE SEQUENCE [LARGE SCALE GENOMIC DNA]</scope>
    <source>
        <strain evidence="1 2">CBS 357.93</strain>
    </source>
</reference>
<evidence type="ECO:0000313" key="2">
    <source>
        <dbReference type="Proteomes" id="UP000252139"/>
    </source>
</evidence>
<dbReference type="STRING" id="86630.A0A367J8J3"/>
<keyword evidence="2" id="KW-1185">Reference proteome</keyword>
<protein>
    <submittedName>
        <fullName evidence="1">Uncharacterized protein</fullName>
    </submittedName>
</protein>
<comment type="caution">
    <text evidence="1">The sequence shown here is derived from an EMBL/GenBank/DDBJ whole genome shotgun (WGS) entry which is preliminary data.</text>
</comment>
<dbReference type="AlphaFoldDB" id="A0A367J8J3"/>
<sequence length="123" mass="14754">IQVLHLQEEINETQGKIRKVRDMIKLYKQLLQEMTVRFSNTSKSDEPMRPPRTKEEEYDLLKKQIQDARLQSRLEQRLIITGWFDLVRRNHRDASSLAIRSAPSSWLGRQRKILDIQLRQRLC</sequence>